<dbReference type="UniPathway" id="UPA00012">
    <property type="reaction ID" value="UER00537"/>
</dbReference>
<feature type="binding site" evidence="10">
    <location>
        <position position="198"/>
    </location>
    <ligand>
        <name>Fe cation</name>
        <dbReference type="ChEBI" id="CHEBI:24875"/>
        <note>catalytic</note>
    </ligand>
</feature>
<feature type="binding site" evidence="10">
    <location>
        <position position="200"/>
    </location>
    <ligand>
        <name>Fe cation</name>
        <dbReference type="ChEBI" id="CHEBI:24875"/>
        <note>catalytic</note>
    </ligand>
</feature>
<dbReference type="PANTHER" id="PTHR12918:SF1">
    <property type="entry name" value="CYSTEINE DIOXYGENASE TYPE 1"/>
    <property type="match status" value="1"/>
</dbReference>
<dbReference type="GO" id="GO:0019448">
    <property type="term" value="P:L-cysteine catabolic process"/>
    <property type="evidence" value="ECO:0007669"/>
    <property type="project" value="TreeGrafter"/>
</dbReference>
<dbReference type="EC" id="1.13.11.20" evidence="3 11"/>
<dbReference type="PANTHER" id="PTHR12918">
    <property type="entry name" value="CYSTEINE DIOXYGENASE"/>
    <property type="match status" value="1"/>
</dbReference>
<comment type="catalytic activity">
    <reaction evidence="11">
        <text>L-cysteine + O2 = 3-sulfino-L-alanine + H(+)</text>
        <dbReference type="Rhea" id="RHEA:20441"/>
        <dbReference type="ChEBI" id="CHEBI:15378"/>
        <dbReference type="ChEBI" id="CHEBI:15379"/>
        <dbReference type="ChEBI" id="CHEBI:35235"/>
        <dbReference type="ChEBI" id="CHEBI:61085"/>
        <dbReference type="EC" id="1.13.11.20"/>
    </reaction>
</comment>
<keyword evidence="4 10" id="KW-0479">Metal-binding</keyword>
<evidence type="ECO:0000256" key="9">
    <source>
        <dbReference type="PIRSR" id="PIRSR610300-50"/>
    </source>
</evidence>
<dbReference type="InterPro" id="IPR014710">
    <property type="entry name" value="RmlC-like_jellyroll"/>
</dbReference>
<name>A0A8D8QU33_9HEMI</name>
<comment type="pathway">
    <text evidence="1 11">Organosulfur biosynthesis; taurine biosynthesis; hypotaurine from L-cysteine: step 1/2.</text>
</comment>
<evidence type="ECO:0000256" key="5">
    <source>
        <dbReference type="ARBA" id="ARBA00022784"/>
    </source>
</evidence>
<dbReference type="InterPro" id="IPR010300">
    <property type="entry name" value="CDO_1"/>
</dbReference>
<proteinExistence type="inferred from homology"/>
<keyword evidence="7 11" id="KW-0560">Oxidoreductase</keyword>
<dbReference type="Gene3D" id="2.60.120.10">
    <property type="entry name" value="Jelly Rolls"/>
    <property type="match status" value="1"/>
</dbReference>
<comment type="similarity">
    <text evidence="2 11">Belongs to the cysteine dioxygenase family.</text>
</comment>
<reference evidence="12" key="1">
    <citation type="submission" date="2021-05" db="EMBL/GenBank/DDBJ databases">
        <authorList>
            <person name="Alioto T."/>
            <person name="Alioto T."/>
            <person name="Gomez Garrido J."/>
        </authorList>
    </citation>
    <scope>NUCLEOTIDE SEQUENCE</scope>
</reference>
<comment type="cofactor">
    <cofactor evidence="11">
        <name>Fe cation</name>
        <dbReference type="ChEBI" id="CHEBI:24875"/>
    </cofactor>
    <text evidence="11">Binds 1 Fe cation per subunit.</text>
</comment>
<evidence type="ECO:0000256" key="6">
    <source>
        <dbReference type="ARBA" id="ARBA00022964"/>
    </source>
</evidence>
<dbReference type="GO" id="GO:0042412">
    <property type="term" value="P:taurine biosynthetic process"/>
    <property type="evidence" value="ECO:0007669"/>
    <property type="project" value="UniProtKB-UniRule"/>
</dbReference>
<dbReference type="GO" id="GO:0017172">
    <property type="term" value="F:cysteine dioxygenase activity"/>
    <property type="evidence" value="ECO:0007669"/>
    <property type="project" value="UniProtKB-UniRule"/>
</dbReference>
<feature type="binding site" evidence="10">
    <location>
        <position position="260"/>
    </location>
    <ligand>
        <name>Fe cation</name>
        <dbReference type="ChEBI" id="CHEBI:24875"/>
        <note>catalytic</note>
    </ligand>
</feature>
<protein>
    <recommendedName>
        <fullName evidence="3 11">Cysteine dioxygenase</fullName>
        <ecNumber evidence="3 11">1.13.11.20</ecNumber>
    </recommendedName>
</protein>
<keyword evidence="8 10" id="KW-0408">Iron</keyword>
<evidence type="ECO:0000256" key="2">
    <source>
        <dbReference type="ARBA" id="ARBA00006622"/>
    </source>
</evidence>
<organism evidence="12">
    <name type="scientific">Cacopsylla melanoneura</name>
    <dbReference type="NCBI Taxonomy" id="428564"/>
    <lineage>
        <taxon>Eukaryota</taxon>
        <taxon>Metazoa</taxon>
        <taxon>Ecdysozoa</taxon>
        <taxon>Arthropoda</taxon>
        <taxon>Hexapoda</taxon>
        <taxon>Insecta</taxon>
        <taxon>Pterygota</taxon>
        <taxon>Neoptera</taxon>
        <taxon>Paraneoptera</taxon>
        <taxon>Hemiptera</taxon>
        <taxon>Sternorrhyncha</taxon>
        <taxon>Psylloidea</taxon>
        <taxon>Psyllidae</taxon>
        <taxon>Psyllinae</taxon>
        <taxon>Cacopsylla</taxon>
    </lineage>
</organism>
<dbReference type="InterPro" id="IPR011051">
    <property type="entry name" value="RmlC_Cupin_sf"/>
</dbReference>
<evidence type="ECO:0000256" key="7">
    <source>
        <dbReference type="ARBA" id="ARBA00023002"/>
    </source>
</evidence>
<dbReference type="Pfam" id="PF05995">
    <property type="entry name" value="CDO_I"/>
    <property type="match status" value="1"/>
</dbReference>
<evidence type="ECO:0000313" key="12">
    <source>
        <dbReference type="EMBL" id="CAG6638364.1"/>
    </source>
</evidence>
<dbReference type="AlphaFoldDB" id="A0A8D8QU33"/>
<evidence type="ECO:0000256" key="1">
    <source>
        <dbReference type="ARBA" id="ARBA00004759"/>
    </source>
</evidence>
<evidence type="ECO:0000256" key="11">
    <source>
        <dbReference type="RuleBase" id="RU366010"/>
    </source>
</evidence>
<sequence length="315" mass="36314">MDYKAIHQLIQWFHRTKPKASVAKNEPKSIVEKDTQDDLIMKSFDTSLKPSNQNVNLKKKHCATFQQPSNSLRKCFDHYKNMECDLCDVINGTQNQLETLLTKLLTRLDRLETRLLQVNRILSLSNLIERVYEVFENSSVDVAYVEFLMECYVSNVDDWRRYAIFNENKYTRNLIDSGNGKFNLILLCWSQGQTSSIHDHAQAHCLMKMLQGSLTEVRYREEPNETSDEIGGDTRPLSEISRTELRENDVCYINDSMGLHKVGNSGPHPAAVSLHLYSPPFDMCSTFDLHTGRKTKVQMSFWTTFGEKVVDCHSS</sequence>
<feature type="cross-link" description="3'-(S-cysteinyl)-tyrosine (Cys-Tyr)" evidence="9">
    <location>
        <begin position="205"/>
        <end position="277"/>
    </location>
</feature>
<dbReference type="GO" id="GO:0008198">
    <property type="term" value="F:ferrous iron binding"/>
    <property type="evidence" value="ECO:0007669"/>
    <property type="project" value="TreeGrafter"/>
</dbReference>
<dbReference type="SUPFAM" id="SSF51182">
    <property type="entry name" value="RmlC-like cupins"/>
    <property type="match status" value="1"/>
</dbReference>
<dbReference type="EMBL" id="HBUF01102311">
    <property type="protein sequence ID" value="CAG6638364.1"/>
    <property type="molecule type" value="Transcribed_RNA"/>
</dbReference>
<accession>A0A8D8QU33</accession>
<evidence type="ECO:0000256" key="10">
    <source>
        <dbReference type="PIRSR" id="PIRSR610300-51"/>
    </source>
</evidence>
<keyword evidence="6 11" id="KW-0223">Dioxygenase</keyword>
<keyword evidence="5 9" id="KW-0883">Thioether bond</keyword>
<evidence type="ECO:0000256" key="3">
    <source>
        <dbReference type="ARBA" id="ARBA00013133"/>
    </source>
</evidence>
<evidence type="ECO:0000256" key="4">
    <source>
        <dbReference type="ARBA" id="ARBA00022723"/>
    </source>
</evidence>
<dbReference type="CDD" id="cd10548">
    <property type="entry name" value="cupin_CDO"/>
    <property type="match status" value="1"/>
</dbReference>
<evidence type="ECO:0000256" key="8">
    <source>
        <dbReference type="ARBA" id="ARBA00023004"/>
    </source>
</evidence>